<dbReference type="Pfam" id="PF11518">
    <property type="entry name" value="DUF3221"/>
    <property type="match status" value="1"/>
</dbReference>
<dbReference type="PROSITE" id="PS51257">
    <property type="entry name" value="PROKAR_LIPOPROTEIN"/>
    <property type="match status" value="1"/>
</dbReference>
<proteinExistence type="predicted"/>
<comment type="caution">
    <text evidence="2">The sequence shown here is derived from an EMBL/GenBank/DDBJ whole genome shotgun (WGS) entry which is preliminary data.</text>
</comment>
<evidence type="ECO:0000313" key="3">
    <source>
        <dbReference type="Proteomes" id="UP000077271"/>
    </source>
</evidence>
<gene>
    <name evidence="2" type="ORF">AWH48_01170</name>
</gene>
<reference evidence="2 3" key="1">
    <citation type="submission" date="2016-01" db="EMBL/GenBank/DDBJ databases">
        <title>Investigation of taxonomic status of Bacillus aminovorans.</title>
        <authorList>
            <person name="Verma A."/>
            <person name="Pal Y."/>
            <person name="Krishnamurthi S."/>
        </authorList>
    </citation>
    <scope>NUCLEOTIDE SEQUENCE [LARGE SCALE GENOMIC DNA]</scope>
    <source>
        <strain evidence="2 3">DSM 4337</strain>
    </source>
</reference>
<accession>A0A177KW83</accession>
<dbReference type="RefSeq" id="WP_063974683.1">
    <property type="nucleotide sequence ID" value="NZ_LQWZ01000012.1"/>
</dbReference>
<feature type="chain" id="PRO_5039397708" description="DUF3221 domain-containing protein" evidence="1">
    <location>
        <begin position="20"/>
        <end position="129"/>
    </location>
</feature>
<protein>
    <recommendedName>
        <fullName evidence="4">DUF3221 domain-containing protein</fullName>
    </recommendedName>
</protein>
<name>A0A177KW83_9BACI</name>
<dbReference type="OrthoDB" id="2973319at2"/>
<dbReference type="AlphaFoldDB" id="A0A177KW83"/>
<evidence type="ECO:0000256" key="1">
    <source>
        <dbReference type="SAM" id="SignalP"/>
    </source>
</evidence>
<keyword evidence="1" id="KW-0732">Signal</keyword>
<dbReference type="Proteomes" id="UP000077271">
    <property type="component" value="Unassembled WGS sequence"/>
</dbReference>
<dbReference type="InterPro" id="IPR021598">
    <property type="entry name" value="DUF3221"/>
</dbReference>
<dbReference type="EMBL" id="LQWZ01000012">
    <property type="protein sequence ID" value="OAH57659.1"/>
    <property type="molecule type" value="Genomic_DNA"/>
</dbReference>
<sequence length="129" mass="14734">MKRKVLVTILAMFLLAACSNEKNTGSTDTDTQILEQFQGYVVEKGTADDRREKVLVVKGITPEYAQEATYDDVAKSEDHKNIIWFVNEEGLFNEIEKGEQVNVWWDNSKPHMEPSILTLVSEKVEVIKE</sequence>
<feature type="signal peptide" evidence="1">
    <location>
        <begin position="1"/>
        <end position="19"/>
    </location>
</feature>
<evidence type="ECO:0008006" key="4">
    <source>
        <dbReference type="Google" id="ProtNLM"/>
    </source>
</evidence>
<organism evidence="2 3">
    <name type="scientific">Domibacillus aminovorans</name>
    <dbReference type="NCBI Taxonomy" id="29332"/>
    <lineage>
        <taxon>Bacteria</taxon>
        <taxon>Bacillati</taxon>
        <taxon>Bacillota</taxon>
        <taxon>Bacilli</taxon>
        <taxon>Bacillales</taxon>
        <taxon>Bacillaceae</taxon>
        <taxon>Domibacillus</taxon>
    </lineage>
</organism>
<evidence type="ECO:0000313" key="2">
    <source>
        <dbReference type="EMBL" id="OAH57659.1"/>
    </source>
</evidence>